<evidence type="ECO:0000256" key="7">
    <source>
        <dbReference type="ARBA" id="ARBA00022840"/>
    </source>
</evidence>
<dbReference type="NCBIfam" id="TIGR00125">
    <property type="entry name" value="cyt_tran_rel"/>
    <property type="match status" value="1"/>
</dbReference>
<dbReference type="NCBIfam" id="NF000840">
    <property type="entry name" value="PRK00071.1-3"/>
    <property type="match status" value="1"/>
</dbReference>
<dbReference type="Gene3D" id="3.40.50.620">
    <property type="entry name" value="HUPs"/>
    <property type="match status" value="1"/>
</dbReference>
<evidence type="ECO:0000313" key="13">
    <source>
        <dbReference type="Proteomes" id="UP000053577"/>
    </source>
</evidence>
<dbReference type="PATRIC" id="fig|61435.5.peg.1233"/>
<gene>
    <name evidence="10" type="primary">nadD</name>
    <name evidence="12" type="ORF">DA01_06260</name>
</gene>
<dbReference type="InterPro" id="IPR004821">
    <property type="entry name" value="Cyt_trans-like"/>
</dbReference>
<dbReference type="Pfam" id="PF01467">
    <property type="entry name" value="CTP_transf_like"/>
    <property type="match status" value="1"/>
</dbReference>
<evidence type="ECO:0000256" key="4">
    <source>
        <dbReference type="ARBA" id="ARBA00022679"/>
    </source>
</evidence>
<sequence>MVSLKTGILGGTFDPIHTGHLILAEEVKKRLGLDEIIFIPTGQPYYKADKTISPAADRLNMVKLAISGKPYFRVMDIEIKRSGPTYTADTLNDLKLILPEKTELYFILGWDNLEALPRWHKAPEIIRLCQLVAVPRIGQAKPDVDELDDKLPGLQQSLIMLSKPEVDVSSSLVRERLENGQGVEHLVPESVAAYIKEHSLYHRQ</sequence>
<keyword evidence="8 10" id="KW-0520">NAD</keyword>
<evidence type="ECO:0000256" key="8">
    <source>
        <dbReference type="ARBA" id="ARBA00023027"/>
    </source>
</evidence>
<comment type="pathway">
    <text evidence="2 10">Cofactor biosynthesis; NAD(+) biosynthesis; deamido-NAD(+) from nicotinate D-ribonucleotide: step 1/1.</text>
</comment>
<dbReference type="Proteomes" id="UP000053577">
    <property type="component" value="Unassembled WGS sequence"/>
</dbReference>
<dbReference type="UniPathway" id="UPA00253">
    <property type="reaction ID" value="UER00332"/>
</dbReference>
<evidence type="ECO:0000256" key="1">
    <source>
        <dbReference type="ARBA" id="ARBA00002324"/>
    </source>
</evidence>
<comment type="catalytic activity">
    <reaction evidence="9 10">
        <text>nicotinate beta-D-ribonucleotide + ATP + H(+) = deamido-NAD(+) + diphosphate</text>
        <dbReference type="Rhea" id="RHEA:22860"/>
        <dbReference type="ChEBI" id="CHEBI:15378"/>
        <dbReference type="ChEBI" id="CHEBI:30616"/>
        <dbReference type="ChEBI" id="CHEBI:33019"/>
        <dbReference type="ChEBI" id="CHEBI:57502"/>
        <dbReference type="ChEBI" id="CHEBI:58437"/>
        <dbReference type="EC" id="2.7.7.18"/>
    </reaction>
</comment>
<evidence type="ECO:0000256" key="10">
    <source>
        <dbReference type="HAMAP-Rule" id="MF_00244"/>
    </source>
</evidence>
<dbReference type="EMBL" id="JGYD01000027">
    <property type="protein sequence ID" value="KSV16272.1"/>
    <property type="molecule type" value="Genomic_DNA"/>
</dbReference>
<dbReference type="InterPro" id="IPR014729">
    <property type="entry name" value="Rossmann-like_a/b/a_fold"/>
</dbReference>
<protein>
    <recommendedName>
        <fullName evidence="10">Probable nicotinate-nucleotide adenylyltransferase</fullName>
        <ecNumber evidence="10">2.7.7.18</ecNumber>
    </recommendedName>
    <alternativeName>
        <fullName evidence="10">Deamido-NAD(+) diphosphorylase</fullName>
    </alternativeName>
    <alternativeName>
        <fullName evidence="10">Deamido-NAD(+) pyrophosphorylase</fullName>
    </alternativeName>
    <alternativeName>
        <fullName evidence="10">Nicotinate mononucleotide adenylyltransferase</fullName>
        <shortName evidence="10">NaMN adenylyltransferase</shortName>
    </alternativeName>
</protein>
<dbReference type="GO" id="GO:0005524">
    <property type="term" value="F:ATP binding"/>
    <property type="evidence" value="ECO:0007669"/>
    <property type="project" value="UniProtKB-KW"/>
</dbReference>
<dbReference type="GO" id="GO:0004515">
    <property type="term" value="F:nicotinate-nucleotide adenylyltransferase activity"/>
    <property type="evidence" value="ECO:0007669"/>
    <property type="project" value="UniProtKB-UniRule"/>
</dbReference>
<keyword evidence="3 10" id="KW-0662">Pyridine nucleotide biosynthesis</keyword>
<feature type="domain" description="Cytidyltransferase-like" evidence="11">
    <location>
        <begin position="8"/>
        <end position="176"/>
    </location>
</feature>
<evidence type="ECO:0000256" key="6">
    <source>
        <dbReference type="ARBA" id="ARBA00022741"/>
    </source>
</evidence>
<keyword evidence="7 10" id="KW-0067">ATP-binding</keyword>
<evidence type="ECO:0000259" key="11">
    <source>
        <dbReference type="Pfam" id="PF01467"/>
    </source>
</evidence>
<dbReference type="PANTHER" id="PTHR39321:SF3">
    <property type="entry name" value="PHOSPHOPANTETHEINE ADENYLYLTRANSFERASE"/>
    <property type="match status" value="1"/>
</dbReference>
<evidence type="ECO:0000313" key="12">
    <source>
        <dbReference type="EMBL" id="KSV16272.1"/>
    </source>
</evidence>
<keyword evidence="4 10" id="KW-0808">Transferase</keyword>
<name>A0A0V8LXV2_9CHLR</name>
<evidence type="ECO:0000256" key="5">
    <source>
        <dbReference type="ARBA" id="ARBA00022695"/>
    </source>
</evidence>
<dbReference type="RefSeq" id="WP_058292899.1">
    <property type="nucleotide sequence ID" value="NZ_JGYD01000027.1"/>
</dbReference>
<dbReference type="EC" id="2.7.7.18" evidence="10"/>
<dbReference type="OrthoDB" id="5295945at2"/>
<comment type="similarity">
    <text evidence="10">Belongs to the NadD family.</text>
</comment>
<evidence type="ECO:0000256" key="3">
    <source>
        <dbReference type="ARBA" id="ARBA00022642"/>
    </source>
</evidence>
<comment type="caution">
    <text evidence="12">The sequence shown here is derived from an EMBL/GenBank/DDBJ whole genome shotgun (WGS) entry which is preliminary data.</text>
</comment>
<evidence type="ECO:0000256" key="9">
    <source>
        <dbReference type="ARBA" id="ARBA00048721"/>
    </source>
</evidence>
<dbReference type="GO" id="GO:0009435">
    <property type="term" value="P:NAD+ biosynthetic process"/>
    <property type="evidence" value="ECO:0007669"/>
    <property type="project" value="UniProtKB-UniRule"/>
</dbReference>
<keyword evidence="5 10" id="KW-0548">Nucleotidyltransferase</keyword>
<proteinExistence type="inferred from homology"/>
<reference evidence="12 13" key="1">
    <citation type="journal article" date="2015" name="Sci. Rep.">
        <title>A comparative genomics and reductive dehalogenase gene transcription study of two chloroethene-respiring bacteria, Dehalococcoides mccartyi strains MB and 11a.</title>
        <authorList>
            <person name="Low A."/>
            <person name="Shen Z."/>
            <person name="Cheng D."/>
            <person name="Rogers M.J."/>
            <person name="Lee P.K."/>
            <person name="He J."/>
        </authorList>
    </citation>
    <scope>NUCLEOTIDE SEQUENCE [LARGE SCALE GENOMIC DNA]</scope>
    <source>
        <strain evidence="12 13">MB</strain>
    </source>
</reference>
<dbReference type="CDD" id="cd02165">
    <property type="entry name" value="NMNAT"/>
    <property type="match status" value="1"/>
</dbReference>
<dbReference type="eggNOG" id="COG1057">
    <property type="taxonomic scope" value="Bacteria"/>
</dbReference>
<dbReference type="SUPFAM" id="SSF52374">
    <property type="entry name" value="Nucleotidylyl transferase"/>
    <property type="match status" value="1"/>
</dbReference>
<dbReference type="NCBIfam" id="TIGR00482">
    <property type="entry name" value="nicotinate (nicotinamide) nucleotide adenylyltransferase"/>
    <property type="match status" value="1"/>
</dbReference>
<dbReference type="PANTHER" id="PTHR39321">
    <property type="entry name" value="NICOTINATE-NUCLEOTIDE ADENYLYLTRANSFERASE-RELATED"/>
    <property type="match status" value="1"/>
</dbReference>
<evidence type="ECO:0000256" key="2">
    <source>
        <dbReference type="ARBA" id="ARBA00005019"/>
    </source>
</evidence>
<keyword evidence="6 10" id="KW-0547">Nucleotide-binding</keyword>
<comment type="function">
    <text evidence="1 10">Catalyzes the reversible adenylation of nicotinate mononucleotide (NaMN) to nicotinic acid adenine dinucleotide (NaAD).</text>
</comment>
<organism evidence="12 13">
    <name type="scientific">Dehalococcoides mccartyi</name>
    <dbReference type="NCBI Taxonomy" id="61435"/>
    <lineage>
        <taxon>Bacteria</taxon>
        <taxon>Bacillati</taxon>
        <taxon>Chloroflexota</taxon>
        <taxon>Dehalococcoidia</taxon>
        <taxon>Dehalococcoidales</taxon>
        <taxon>Dehalococcoidaceae</taxon>
        <taxon>Dehalococcoides</taxon>
    </lineage>
</organism>
<dbReference type="InterPro" id="IPR005248">
    <property type="entry name" value="NadD/NMNAT"/>
</dbReference>
<accession>A0A0V8LXV2</accession>
<dbReference type="AlphaFoldDB" id="A0A0V8LXV2"/>
<dbReference type="HAMAP" id="MF_00244">
    <property type="entry name" value="NaMN_adenylyltr"/>
    <property type="match status" value="1"/>
</dbReference>